<protein>
    <submittedName>
        <fullName evidence="2">Enoyl-CoA hydratase/carnithine racemase</fullName>
    </submittedName>
</protein>
<name>A0A4R3LQH8_9BURK</name>
<dbReference type="PANTHER" id="PTHR42964">
    <property type="entry name" value="ENOYL-COA HYDRATASE"/>
    <property type="match status" value="1"/>
</dbReference>
<proteinExistence type="inferred from homology"/>
<comment type="similarity">
    <text evidence="1">Belongs to the enoyl-CoA hydratase/isomerase family.</text>
</comment>
<dbReference type="InterPro" id="IPR001753">
    <property type="entry name" value="Enoyl-CoA_hydra/iso"/>
</dbReference>
<dbReference type="Pfam" id="PF00378">
    <property type="entry name" value="ECH_1"/>
    <property type="match status" value="1"/>
</dbReference>
<sequence length="256" mass="27469">MNLKNQAVSVDEFGIATLTLSNGGPLNIIGSQVAQDLAALIRSLAADTSIRALIIQGTGSKTFIGGADIKEMVDLKPASAETFIRCLYELCESVRVFPAPTIAKIDGWCIGVGLELAACCDVRYASAKSQFTMPEVKLGIPSVIQGALLSRLIGEGRARWLMLSGNVIDAPTALAWGLLNGVAEPESLDALVGEFARGLAACGAAGMKIQKQLLIEWEAPYLDDVVKRSIGRFGQAFESDEPHIRMSEFFHNKKMR</sequence>
<dbReference type="Gene3D" id="3.90.226.10">
    <property type="entry name" value="2-enoyl-CoA Hydratase, Chain A, domain 1"/>
    <property type="match status" value="1"/>
</dbReference>
<dbReference type="SUPFAM" id="SSF52096">
    <property type="entry name" value="ClpP/crotonase"/>
    <property type="match status" value="1"/>
</dbReference>
<comment type="caution">
    <text evidence="2">The sequence shown here is derived from an EMBL/GenBank/DDBJ whole genome shotgun (WGS) entry which is preliminary data.</text>
</comment>
<keyword evidence="3" id="KW-1185">Reference proteome</keyword>
<dbReference type="InterPro" id="IPR029045">
    <property type="entry name" value="ClpP/crotonase-like_dom_sf"/>
</dbReference>
<dbReference type="RefSeq" id="WP_132585571.1">
    <property type="nucleotide sequence ID" value="NZ_SMAJ01000021.1"/>
</dbReference>
<dbReference type="Proteomes" id="UP000295525">
    <property type="component" value="Unassembled WGS sequence"/>
</dbReference>
<dbReference type="CDD" id="cd06558">
    <property type="entry name" value="crotonase-like"/>
    <property type="match status" value="1"/>
</dbReference>
<gene>
    <name evidence="2" type="ORF">EDC26_12154</name>
</gene>
<evidence type="ECO:0000313" key="2">
    <source>
        <dbReference type="EMBL" id="TCT01966.1"/>
    </source>
</evidence>
<dbReference type="EMBL" id="SMAJ01000021">
    <property type="protein sequence ID" value="TCT01966.1"/>
    <property type="molecule type" value="Genomic_DNA"/>
</dbReference>
<evidence type="ECO:0000313" key="3">
    <source>
        <dbReference type="Proteomes" id="UP000295525"/>
    </source>
</evidence>
<dbReference type="InterPro" id="IPR051683">
    <property type="entry name" value="Enoyl-CoA_Hydratase/Isomerase"/>
</dbReference>
<organism evidence="2 3">
    <name type="scientific">Paralcaligenes ureilyticus</name>
    <dbReference type="NCBI Taxonomy" id="627131"/>
    <lineage>
        <taxon>Bacteria</taxon>
        <taxon>Pseudomonadati</taxon>
        <taxon>Pseudomonadota</taxon>
        <taxon>Betaproteobacteria</taxon>
        <taxon>Burkholderiales</taxon>
        <taxon>Alcaligenaceae</taxon>
        <taxon>Paralcaligenes</taxon>
    </lineage>
</organism>
<evidence type="ECO:0000256" key="1">
    <source>
        <dbReference type="ARBA" id="ARBA00005254"/>
    </source>
</evidence>
<dbReference type="AlphaFoldDB" id="A0A4R3LQH8"/>
<accession>A0A4R3LQH8</accession>
<dbReference type="OrthoDB" id="9777711at2"/>
<reference evidence="2 3" key="1">
    <citation type="submission" date="2019-03" db="EMBL/GenBank/DDBJ databases">
        <title>Genomic Encyclopedia of Type Strains, Phase IV (KMG-IV): sequencing the most valuable type-strain genomes for metagenomic binning, comparative biology and taxonomic classification.</title>
        <authorList>
            <person name="Goeker M."/>
        </authorList>
    </citation>
    <scope>NUCLEOTIDE SEQUENCE [LARGE SCALE GENOMIC DNA]</scope>
    <source>
        <strain evidence="2 3">DSM 24591</strain>
    </source>
</reference>
<dbReference type="NCBIfam" id="NF004795">
    <property type="entry name" value="PRK06143.1"/>
    <property type="match status" value="1"/>
</dbReference>
<dbReference type="GO" id="GO:0003824">
    <property type="term" value="F:catalytic activity"/>
    <property type="evidence" value="ECO:0007669"/>
    <property type="project" value="UniProtKB-ARBA"/>
</dbReference>
<dbReference type="PANTHER" id="PTHR42964:SF1">
    <property type="entry name" value="POLYKETIDE BIOSYNTHESIS ENOYL-COA HYDRATASE PKSH-RELATED"/>
    <property type="match status" value="1"/>
</dbReference>